<dbReference type="InterPro" id="IPR001599">
    <property type="entry name" value="Macroglobln_a2"/>
</dbReference>
<protein>
    <recommendedName>
        <fullName evidence="6">Alpha-2-macroglobulin domain-containing protein</fullName>
    </recommendedName>
</protein>
<dbReference type="Gene3D" id="1.50.10.20">
    <property type="match status" value="1"/>
</dbReference>
<keyword evidence="5" id="KW-1185">Reference proteome</keyword>
<dbReference type="Pfam" id="PF07703">
    <property type="entry name" value="A2M_BRD"/>
    <property type="match status" value="1"/>
</dbReference>
<dbReference type="InterPro" id="IPR002890">
    <property type="entry name" value="MG2"/>
</dbReference>
<dbReference type="VEuPathDB" id="AmoebaDB:NF0002290"/>
<dbReference type="SMART" id="SM01360">
    <property type="entry name" value="A2M"/>
    <property type="match status" value="1"/>
</dbReference>
<dbReference type="PANTHER" id="PTHR40094:SF1">
    <property type="entry name" value="UBIQUITIN DOMAIN-CONTAINING PROTEIN"/>
    <property type="match status" value="1"/>
</dbReference>
<proteinExistence type="predicted"/>
<dbReference type="EMBL" id="VFQX01000060">
    <property type="protein sequence ID" value="KAF0973604.1"/>
    <property type="molecule type" value="Genomic_DNA"/>
</dbReference>
<sequence>MISSTPSSSSLLIEKAQQPQPPLPSSSLSEQPSTIEETLLSLEEIFPQDASTLKDIHTLQLHCRKADQSDVLRAMVKEEAGFVETTLNDHHDDSFGVFSKEDPIGDSSSDQENNSTNKGVFGEETKASSSSDAVVDIEDLDEESLEQLISQLLKSNPLEDEESSLQQQQFLMREDSLKPPEPGLNEVKKQVEFPPQHDDKEENAQMESVGHIVRDSHRRRDQLLKEKFRIVRAVPTTTGSSLSQSHSVPFISITFSHDMIEEFNADPLPFEAIDFVEIVPVTQNIKEGKWKWIGTKSLLFQPKFRFDRSTSFTYRVLQEKTKSIYGQVLDSTLEVTFKTPTMTLSRFVPYGTFPISQVPFCYLEFDQDMDPQQVINFVTVKTSSLLSSGTPISFELFTDIKLIEQTLKDLYFKKKFNQVYNMYAHVLKNNDSASSKRHFWIKLLIDNETVNAGKGYPKIGLGEKIAVSIKDGVPSLEGPLPSNSPSLFYIYGHGKMSVTYYYPKRSIFDKIFGGGVYPGSSFSFYLSNPIDFEKFKHIEEFISVEPPIEQMRINRNTSSISIHGDTKPREKYTVTIKKGLPDIYGQELESDFVATFEIEGQGKLVHDTLPYQAILPPAMFDNDDPFLYFDSVNIPETHVVINQIDPEEFFVETNIPKIKGDTYEYFDWNPKKPISFGKVVMDGKLKPDKFEKDKVASNQLFLSPYLQNSAQKTGQLLVQYKPKDTSLIFKTFTRYSLKWIQVTNLCVEIIRVTGDDKISVFVTDFSTGKPVPNASLLFTYSHHSFHRIKAEEIEFVSETATTNENGIGYLPPISSSMNYSRILVKTDTDSVLMSHPLITTVPIRTSYLKAHIITDRGLYKPKETLHVKGYLRNINFNNNKKSDLFGTYSVDIPQNLEVSYVVQDSHNVAYTKGSIRTTQNGTFSFDVQLPDNVKLGTHSIQISTKGYSSYTNFSVEEFRTPEYIVQTSVIPSSLKTNNFIGDQILFKTEANYYSGSGLSNASVSSNFMTKPTSFTPEGWSHYSFQESDHSSTCTYCYNFIQKEKRRWHPNAYLTSQTGSDGNSYALVQVWDPEKTIVSPLEITCKSNVQDINRQTHGTTSSVIVHACKYYVGVRCSKRVVMKADERIDCFFIVTNIQGKPKTGIPIQVKIVKFDVSSSGYNTVETLTPIRQFSLISTTEPLLYSFSLENDTQDLAYAEYGILCEVREASIPRFRSGVNRAIIPIRKFGFKKHLQPKGYAVLTSSTLDIVSDKFENDHYLPGEDAKIYVSNPFHGDAIGFMFVTCNGLVKKENFEIKADVGYAQLTVPIRKEYRPNIEVIVKLYGQDQYVDENDKNRSNPTYATGRVSLKVSKEHHELDVAIIPKHSITGPGKETSVEVIVTDKQGTNQSNCEVCLIVADEAVLDMAKHEISNPLAVFLPNNNCSTEFQNNRDLVRYWYYPPKNRQELELQKEFEASQRQQVASNFDCRDEDNYCERECALDCITCQNECCSKKCRSCSLGGGLFKSCFCCRSSSCSNHTIGASCSGGAMCRCCGDAGGRGGKKDTKVNMTRELAESLMQGRQHEFNVRTDFRPDAHFVGFAQTDQEGKVKIDFKLPDSLTRFRITALACASNDRFGVNTSKITTCLPISCRPSLPRFLNYGDACDLTYVLQNQTTATLTVALACHTSNLRLMHKNQLQRKRGITVVLKGLERKEVRLPVQVQKCGKARINVGIRVVRAVSASSSSSDTQDSADYMVGWSDAVKNDINVFTPATTEAFATYGDIQDKTSVIAQPVSLPNKRILSQFGEFSFSTSTTALSTLTDSLLYLFTYPYECTEQLASKIIGVVCMKDIILQFYTPQQLKKLMDISSAEEIDAFVKEELKKIFDRQKSDGSFSVWKTTLIGDPFLTCHVALCFAKCKQYGYEIPSHVLVPLKQILIRIESLFFLGFLWPRIIKDTIKSFAYYVFSLLMESDEDKKKVRECCVNVLSHYKDVSDLTTEISPDCAAWLAVALNRSVIDKSDEQKENQGLLSFLFDKGLTAHQWLQQLKTYFKENITVDSGVYAHFVTSYRDDETAKAVMLHSDVRTNANVMSTLMEIDREDSSDLIQKLLRSVLAERNTNQYGRWGNTIDNSSCIISVTDYFIEFEKDIPDMTVNTWLVDTNKQDETLYLGAQTWKGRSKDKITTTLPVKAFVPRQFVEEQVIDPKQHLENCKKELVVSKVGDGRLYYRIGLSYTPENLTLSALDRGLSISRIYEGVTKQEHVTFDKNGNTWKIKSGELVRVTLTFTNTVRRYNIALMDKLPAGLEPVNPELESQHLDLQDVNQSNLDMTKYWNGWFEHQNIRTERVEAFTRILIEGSHTYSYIARATTIGSFVAPPSHVEEMYCPECFGRSKTEFVQVYE</sequence>
<dbReference type="VEuPathDB" id="AmoebaDB:NfTy_090620"/>
<feature type="compositionally biased region" description="Polar residues" evidence="1">
    <location>
        <begin position="106"/>
        <end position="118"/>
    </location>
</feature>
<reference evidence="4 5" key="1">
    <citation type="journal article" date="2019" name="Sci. Rep.">
        <title>Nanopore sequencing improves the draft genome of the human pathogenic amoeba Naegleria fowleri.</title>
        <authorList>
            <person name="Liechti N."/>
            <person name="Schurch N."/>
            <person name="Bruggmann R."/>
            <person name="Wittwer M."/>
        </authorList>
    </citation>
    <scope>NUCLEOTIDE SEQUENCE [LARGE SCALE GENOMIC DNA]</scope>
    <source>
        <strain evidence="4 5">ATCC 30894</strain>
    </source>
</reference>
<dbReference type="VEuPathDB" id="AmoebaDB:FDP41_008308"/>
<dbReference type="GO" id="GO:0004866">
    <property type="term" value="F:endopeptidase inhibitor activity"/>
    <property type="evidence" value="ECO:0007669"/>
    <property type="project" value="InterPro"/>
</dbReference>
<feature type="region of interest" description="Disordered" evidence="1">
    <location>
        <begin position="88"/>
        <end position="134"/>
    </location>
</feature>
<evidence type="ECO:0000259" key="2">
    <source>
        <dbReference type="SMART" id="SM01359"/>
    </source>
</evidence>
<feature type="domain" description="Alpha-2-macroglobulin bait region" evidence="2">
    <location>
        <begin position="1246"/>
        <end position="1405"/>
    </location>
</feature>
<dbReference type="SMART" id="SM01359">
    <property type="entry name" value="A2M_N_2"/>
    <property type="match status" value="1"/>
</dbReference>
<dbReference type="InterPro" id="IPR008930">
    <property type="entry name" value="Terpenoid_cyclase/PrenylTrfase"/>
</dbReference>
<dbReference type="SUPFAM" id="SSF48239">
    <property type="entry name" value="Terpenoid cyclases/Protein prenyltransferases"/>
    <property type="match status" value="1"/>
</dbReference>
<feature type="compositionally biased region" description="Basic and acidic residues" evidence="1">
    <location>
        <begin position="88"/>
        <end position="103"/>
    </location>
</feature>
<evidence type="ECO:0000256" key="1">
    <source>
        <dbReference type="SAM" id="MobiDB-lite"/>
    </source>
</evidence>
<dbReference type="Proteomes" id="UP000444721">
    <property type="component" value="Unassembled WGS sequence"/>
</dbReference>
<feature type="compositionally biased region" description="Low complexity" evidence="1">
    <location>
        <begin position="1"/>
        <end position="10"/>
    </location>
</feature>
<comment type="caution">
    <text evidence="4">The sequence shown here is derived from an EMBL/GenBank/DDBJ whole genome shotgun (WGS) entry which is preliminary data.</text>
</comment>
<organism evidence="4 5">
    <name type="scientific">Naegleria fowleri</name>
    <name type="common">Brain eating amoeba</name>
    <dbReference type="NCBI Taxonomy" id="5763"/>
    <lineage>
        <taxon>Eukaryota</taxon>
        <taxon>Discoba</taxon>
        <taxon>Heterolobosea</taxon>
        <taxon>Tetramitia</taxon>
        <taxon>Eutetramitia</taxon>
        <taxon>Vahlkampfiidae</taxon>
        <taxon>Naegleria</taxon>
    </lineage>
</organism>
<dbReference type="OrthoDB" id="6359008at2759"/>
<dbReference type="InterPro" id="IPR011625">
    <property type="entry name" value="A2M_N_BRD"/>
</dbReference>
<dbReference type="Pfam" id="PF17973">
    <property type="entry name" value="bMG10"/>
    <property type="match status" value="1"/>
</dbReference>
<feature type="region of interest" description="Disordered" evidence="1">
    <location>
        <begin position="1"/>
        <end position="35"/>
    </location>
</feature>
<feature type="compositionally biased region" description="Low complexity" evidence="1">
    <location>
        <begin position="25"/>
        <end position="35"/>
    </location>
</feature>
<dbReference type="Pfam" id="PF00207">
    <property type="entry name" value="A2M"/>
    <property type="match status" value="1"/>
</dbReference>
<evidence type="ECO:0000259" key="3">
    <source>
        <dbReference type="SMART" id="SM01360"/>
    </source>
</evidence>
<name>A0A6A5BHT3_NAEFO</name>
<dbReference type="Pfam" id="PF01835">
    <property type="entry name" value="MG2"/>
    <property type="match status" value="1"/>
</dbReference>
<dbReference type="InterPro" id="IPR041246">
    <property type="entry name" value="Bact_MG10"/>
</dbReference>
<evidence type="ECO:0008006" key="6">
    <source>
        <dbReference type="Google" id="ProtNLM"/>
    </source>
</evidence>
<gene>
    <name evidence="4" type="ORF">FDP41_008308</name>
</gene>
<accession>A0A6A5BHT3</accession>
<dbReference type="Gene3D" id="2.60.40.1930">
    <property type="match status" value="1"/>
</dbReference>
<evidence type="ECO:0000313" key="5">
    <source>
        <dbReference type="Proteomes" id="UP000444721"/>
    </source>
</evidence>
<dbReference type="InterPro" id="IPR051802">
    <property type="entry name" value="YfhM-like"/>
</dbReference>
<dbReference type="RefSeq" id="XP_044558317.1">
    <property type="nucleotide sequence ID" value="XM_044712148.1"/>
</dbReference>
<dbReference type="PANTHER" id="PTHR40094">
    <property type="entry name" value="ALPHA-2-MACROGLOBULIN HOMOLOG"/>
    <property type="match status" value="1"/>
</dbReference>
<evidence type="ECO:0000313" key="4">
    <source>
        <dbReference type="EMBL" id="KAF0973604.1"/>
    </source>
</evidence>
<feature type="domain" description="Alpha-2-macroglobulin" evidence="3">
    <location>
        <begin position="1575"/>
        <end position="1664"/>
    </location>
</feature>
<dbReference type="GeneID" id="68115526"/>